<dbReference type="Pfam" id="PF04240">
    <property type="entry name" value="Caroten_synth"/>
    <property type="match status" value="1"/>
</dbReference>
<feature type="transmembrane region" description="Helical" evidence="1">
    <location>
        <begin position="137"/>
        <end position="154"/>
    </location>
</feature>
<proteinExistence type="predicted"/>
<evidence type="ECO:0000313" key="3">
    <source>
        <dbReference type="Proteomes" id="UP000219612"/>
    </source>
</evidence>
<accession>A0A285II19</accession>
<organism evidence="2 3">
    <name type="scientific">Paractinoplanes atraurantiacus</name>
    <dbReference type="NCBI Taxonomy" id="1036182"/>
    <lineage>
        <taxon>Bacteria</taxon>
        <taxon>Bacillati</taxon>
        <taxon>Actinomycetota</taxon>
        <taxon>Actinomycetes</taxon>
        <taxon>Micromonosporales</taxon>
        <taxon>Micromonosporaceae</taxon>
        <taxon>Paractinoplanes</taxon>
    </lineage>
</organism>
<keyword evidence="1" id="KW-1133">Transmembrane helix</keyword>
<gene>
    <name evidence="2" type="ORF">SAMN05421748_108176</name>
</gene>
<keyword evidence="1" id="KW-0812">Transmembrane</keyword>
<evidence type="ECO:0000256" key="1">
    <source>
        <dbReference type="SAM" id="Phobius"/>
    </source>
</evidence>
<keyword evidence="3" id="KW-1185">Reference proteome</keyword>
<feature type="transmembrane region" description="Helical" evidence="1">
    <location>
        <begin position="100"/>
        <end position="125"/>
    </location>
</feature>
<sequence>MVVSNAMENLGVLTGVPFGHYHYTGELGPKLFEVPVLIGLAYFAVGYLAWTIGTILTGPGRRSVATPVVASFVMVAWDLAMDPSSATLRGRWVWEDGGGYFGVPLSNFLGWSVTVYLFYQLFALYLKRWGPPAGRQARLAPGCWWSSIIAYAVVAGDHVVNWVSGGHDGVPAQVTDATGRVWRSADVYEASALAALYGMGFLALLAALRLTVRGAGRRASRIAPAGTTVTNSGERASGAG</sequence>
<protein>
    <submittedName>
        <fullName evidence="2">Putative membrane protein</fullName>
    </submittedName>
</protein>
<dbReference type="AlphaFoldDB" id="A0A285II19"/>
<feature type="transmembrane region" description="Helical" evidence="1">
    <location>
        <begin position="36"/>
        <end position="56"/>
    </location>
</feature>
<dbReference type="Proteomes" id="UP000219612">
    <property type="component" value="Unassembled WGS sequence"/>
</dbReference>
<dbReference type="PANTHER" id="PTHR39419:SF1">
    <property type="entry name" value="SLL0814 PROTEIN"/>
    <property type="match status" value="1"/>
</dbReference>
<name>A0A285II19_9ACTN</name>
<dbReference type="OrthoDB" id="9811293at2"/>
<reference evidence="2 3" key="1">
    <citation type="submission" date="2017-09" db="EMBL/GenBank/DDBJ databases">
        <authorList>
            <person name="Ehlers B."/>
            <person name="Leendertz F.H."/>
        </authorList>
    </citation>
    <scope>NUCLEOTIDE SEQUENCE [LARGE SCALE GENOMIC DNA]</scope>
    <source>
        <strain evidence="2 3">CGMCC 4.6857</strain>
    </source>
</reference>
<dbReference type="InterPro" id="IPR007354">
    <property type="entry name" value="CruF-like"/>
</dbReference>
<dbReference type="PANTHER" id="PTHR39419">
    <property type="entry name" value="SLL0814 PROTEIN"/>
    <property type="match status" value="1"/>
</dbReference>
<dbReference type="EMBL" id="OBDY01000008">
    <property type="protein sequence ID" value="SNY47625.1"/>
    <property type="molecule type" value="Genomic_DNA"/>
</dbReference>
<feature type="transmembrane region" description="Helical" evidence="1">
    <location>
        <begin position="63"/>
        <end position="80"/>
    </location>
</feature>
<evidence type="ECO:0000313" key="2">
    <source>
        <dbReference type="EMBL" id="SNY47625.1"/>
    </source>
</evidence>
<keyword evidence="1" id="KW-0472">Membrane</keyword>
<feature type="transmembrane region" description="Helical" evidence="1">
    <location>
        <begin position="190"/>
        <end position="212"/>
    </location>
</feature>